<feature type="transmembrane region" description="Helical" evidence="6">
    <location>
        <begin position="176"/>
        <end position="195"/>
    </location>
</feature>
<dbReference type="Proteomes" id="UP000648187">
    <property type="component" value="Unassembled WGS sequence"/>
</dbReference>
<reference evidence="7" key="1">
    <citation type="submission" date="2020-08" db="EMBL/GenBank/DDBJ databases">
        <title>Spodoptera exigua strain:BAW_Kor-Di-RS1 Genome sequencing and assembly.</title>
        <authorList>
            <person name="Kim J."/>
            <person name="Nam H.Y."/>
            <person name="Kwon M."/>
            <person name="Choi J.H."/>
            <person name="Cho S.R."/>
            <person name="Kim G.-H."/>
        </authorList>
    </citation>
    <scope>NUCLEOTIDE SEQUENCE</scope>
    <source>
        <strain evidence="7">BAW_Kor-Di-RS1</strain>
        <tissue evidence="7">Whole-body</tissue>
    </source>
</reference>
<organism evidence="7 8">
    <name type="scientific">Spodoptera exigua</name>
    <name type="common">Beet armyworm</name>
    <name type="synonym">Noctua fulgens</name>
    <dbReference type="NCBI Taxonomy" id="7107"/>
    <lineage>
        <taxon>Eukaryota</taxon>
        <taxon>Metazoa</taxon>
        <taxon>Ecdysozoa</taxon>
        <taxon>Arthropoda</taxon>
        <taxon>Hexapoda</taxon>
        <taxon>Insecta</taxon>
        <taxon>Pterygota</taxon>
        <taxon>Neoptera</taxon>
        <taxon>Endopterygota</taxon>
        <taxon>Lepidoptera</taxon>
        <taxon>Glossata</taxon>
        <taxon>Ditrysia</taxon>
        <taxon>Noctuoidea</taxon>
        <taxon>Noctuidae</taxon>
        <taxon>Amphipyrinae</taxon>
        <taxon>Spodoptera</taxon>
    </lineage>
</organism>
<accession>A0A835L0H4</accession>
<evidence type="ECO:0000256" key="3">
    <source>
        <dbReference type="ARBA" id="ARBA00022692"/>
    </source>
</evidence>
<dbReference type="PANTHER" id="PTHR31548">
    <property type="entry name" value="CLARIN"/>
    <property type="match status" value="1"/>
</dbReference>
<evidence type="ECO:0000313" key="7">
    <source>
        <dbReference type="EMBL" id="KAF9409855.1"/>
    </source>
</evidence>
<evidence type="ECO:0000256" key="6">
    <source>
        <dbReference type="SAM" id="Phobius"/>
    </source>
</evidence>
<protein>
    <submittedName>
        <fullName evidence="7">Uncharacterized protein</fullName>
    </submittedName>
</protein>
<feature type="transmembrane region" description="Helical" evidence="6">
    <location>
        <begin position="7"/>
        <end position="28"/>
    </location>
</feature>
<dbReference type="PANTHER" id="PTHR31548:SF6">
    <property type="entry name" value="AGAP002756-PA"/>
    <property type="match status" value="1"/>
</dbReference>
<keyword evidence="8" id="KW-1185">Reference proteome</keyword>
<keyword evidence="5 6" id="KW-0472">Membrane</keyword>
<dbReference type="GO" id="GO:0007605">
    <property type="term" value="P:sensory perception of sound"/>
    <property type="evidence" value="ECO:0007669"/>
    <property type="project" value="UniProtKB-ARBA"/>
</dbReference>
<keyword evidence="3 6" id="KW-0812">Transmembrane</keyword>
<evidence type="ECO:0000313" key="8">
    <source>
        <dbReference type="Proteomes" id="UP000648187"/>
    </source>
</evidence>
<evidence type="ECO:0000256" key="1">
    <source>
        <dbReference type="ARBA" id="ARBA00004141"/>
    </source>
</evidence>
<comment type="subcellular location">
    <subcellularLocation>
        <location evidence="1">Membrane</location>
        <topology evidence="1">Multi-pass membrane protein</topology>
    </subcellularLocation>
</comment>
<gene>
    <name evidence="7" type="ORF">HW555_010888</name>
</gene>
<evidence type="ECO:0000256" key="5">
    <source>
        <dbReference type="ARBA" id="ARBA00023136"/>
    </source>
</evidence>
<keyword evidence="4 6" id="KW-1133">Transmembrane helix</keyword>
<name>A0A835L0H4_SPOEX</name>
<dbReference type="GO" id="GO:0016020">
    <property type="term" value="C:membrane"/>
    <property type="evidence" value="ECO:0007669"/>
    <property type="project" value="UniProtKB-SubCell"/>
</dbReference>
<dbReference type="EMBL" id="JACKWZ010000293">
    <property type="protein sequence ID" value="KAF9409855.1"/>
    <property type="molecule type" value="Genomic_DNA"/>
</dbReference>
<sequence length="268" mass="28585">MAVTRRGYIFGAFVSGVSSVLLVVVALASDSWVVSTATVTGQQAASSIRYGLFRGELTLREFVTPNVNTLYMTCVADMNACAVSCKTDHESRLQEVRALANGSRPTATCIGTTEVDTTNPLDTPPVISFAFYVCLIIGLAIELVLGVAAAGLAILNATKNPTEPIFGLPGCLWTNVAAALVGITVMLMFGIYWLTSGLNEHLAFSFIALGLYTPGPGLGYSYWLLLGACLCHIANVALLQTRAYLLERDPPPPIIDVQNHSDGTIFLY</sequence>
<evidence type="ECO:0000256" key="2">
    <source>
        <dbReference type="ARBA" id="ARBA00005787"/>
    </source>
</evidence>
<feature type="transmembrane region" description="Helical" evidence="6">
    <location>
        <begin position="129"/>
        <end position="155"/>
    </location>
</feature>
<evidence type="ECO:0000256" key="4">
    <source>
        <dbReference type="ARBA" id="ARBA00022989"/>
    </source>
</evidence>
<comment type="similarity">
    <text evidence="2">Belongs to the clarin family.</text>
</comment>
<dbReference type="InterPro" id="IPR026748">
    <property type="entry name" value="Clarin"/>
</dbReference>
<dbReference type="AlphaFoldDB" id="A0A835L0H4"/>
<comment type="caution">
    <text evidence="7">The sequence shown here is derived from an EMBL/GenBank/DDBJ whole genome shotgun (WGS) entry which is preliminary data.</text>
</comment>
<proteinExistence type="inferred from homology"/>